<reference evidence="2 4" key="2">
    <citation type="submission" date="2018-06" db="EMBL/GenBank/DDBJ databases">
        <authorList>
            <consortium name="Pathogen Informatics"/>
            <person name="Doyle S."/>
        </authorList>
    </citation>
    <scope>NUCLEOTIDE SEQUENCE [LARGE SCALE GENOMIC DNA]</scope>
    <source>
        <strain evidence="2 4">NCTC12022</strain>
    </source>
</reference>
<dbReference type="AlphaFoldDB" id="A0A0W0U5E2"/>
<evidence type="ECO:0000313" key="3">
    <source>
        <dbReference type="Proteomes" id="UP000054698"/>
    </source>
</evidence>
<dbReference type="InterPro" id="IPR007922">
    <property type="entry name" value="DciA-like"/>
</dbReference>
<dbReference type="PATRIC" id="fig|453.4.peg.617"/>
<sequence>MRPINRCLNPQLLEICQRAIQLDELNSKLKHYLTPPLSEHCQVGSFNKGCLLLTVSNAAWATELRYSLPVLRDQLRKEAGLYQLTSIKIHIAEICQQTSPTKKNHNKVLSTTARHFIKEAGEHCNYPPLQKALYKLAESKE</sequence>
<dbReference type="OrthoDB" id="5660016at2"/>
<keyword evidence="3" id="KW-1185">Reference proteome</keyword>
<dbReference type="RefSeq" id="WP_058443787.1">
    <property type="nucleotide sequence ID" value="NZ_CAAAHT010000028.1"/>
</dbReference>
<reference evidence="1 3" key="1">
    <citation type="submission" date="2015-11" db="EMBL/GenBank/DDBJ databases">
        <title>Genomic analysis of 38 Legionella species identifies large and diverse effector repertoires.</title>
        <authorList>
            <person name="Burstein D."/>
            <person name="Amaro F."/>
            <person name="Zusman T."/>
            <person name="Lifshitz Z."/>
            <person name="Cohen O."/>
            <person name="Gilbert J.A."/>
            <person name="Pupko T."/>
            <person name="Shuman H.A."/>
            <person name="Segal G."/>
        </authorList>
    </citation>
    <scope>NUCLEOTIDE SEQUENCE [LARGE SCALE GENOMIC DNA]</scope>
    <source>
        <strain evidence="1 3">WO-44C</strain>
    </source>
</reference>
<dbReference type="STRING" id="453.Lfee_0570"/>
<dbReference type="Proteomes" id="UP000251942">
    <property type="component" value="Unassembled WGS sequence"/>
</dbReference>
<accession>A0A0W0U5E2</accession>
<evidence type="ECO:0000313" key="2">
    <source>
        <dbReference type="EMBL" id="SPX62401.1"/>
    </source>
</evidence>
<protein>
    <submittedName>
        <fullName evidence="2">Zn-ribbon-containing, possible RNA-binding protein-like protein</fullName>
    </submittedName>
</protein>
<organism evidence="1 3">
    <name type="scientific">Legionella feeleii</name>
    <dbReference type="NCBI Taxonomy" id="453"/>
    <lineage>
        <taxon>Bacteria</taxon>
        <taxon>Pseudomonadati</taxon>
        <taxon>Pseudomonadota</taxon>
        <taxon>Gammaproteobacteria</taxon>
        <taxon>Legionellales</taxon>
        <taxon>Legionellaceae</taxon>
        <taxon>Legionella</taxon>
    </lineage>
</organism>
<evidence type="ECO:0000313" key="4">
    <source>
        <dbReference type="Proteomes" id="UP000251942"/>
    </source>
</evidence>
<dbReference type="EMBL" id="LNYB01000018">
    <property type="protein sequence ID" value="KTD02954.1"/>
    <property type="molecule type" value="Genomic_DNA"/>
</dbReference>
<dbReference type="EMBL" id="UASS01000038">
    <property type="protein sequence ID" value="SPX62401.1"/>
    <property type="molecule type" value="Genomic_DNA"/>
</dbReference>
<gene>
    <name evidence="1" type="ORF">Lfee_0570</name>
    <name evidence="2" type="ORF">NCTC12022_03160</name>
</gene>
<dbReference type="Pfam" id="PF05258">
    <property type="entry name" value="DciA"/>
    <property type="match status" value="1"/>
</dbReference>
<dbReference type="Proteomes" id="UP000054698">
    <property type="component" value="Unassembled WGS sequence"/>
</dbReference>
<name>A0A0W0U5E2_9GAMM</name>
<evidence type="ECO:0000313" key="1">
    <source>
        <dbReference type="EMBL" id="KTD02954.1"/>
    </source>
</evidence>
<proteinExistence type="predicted"/>